<evidence type="ECO:0000313" key="3">
    <source>
        <dbReference type="EMBL" id="ORZ00057.1"/>
    </source>
</evidence>
<gene>
    <name evidence="3" type="ORF">BCR41DRAFT_390325</name>
</gene>
<dbReference type="GeneID" id="33570048"/>
<feature type="compositionally biased region" description="Basic and acidic residues" evidence="1">
    <location>
        <begin position="56"/>
        <end position="67"/>
    </location>
</feature>
<feature type="compositionally biased region" description="Low complexity" evidence="1">
    <location>
        <begin position="732"/>
        <end position="741"/>
    </location>
</feature>
<feature type="region of interest" description="Disordered" evidence="1">
    <location>
        <begin position="424"/>
        <end position="688"/>
    </location>
</feature>
<protein>
    <recommendedName>
        <fullName evidence="5">AMP-activated protein kinase glycogen-binding domain-containing protein</fullName>
    </recommendedName>
</protein>
<feature type="compositionally biased region" description="Basic and acidic residues" evidence="1">
    <location>
        <begin position="700"/>
        <end position="710"/>
    </location>
</feature>
<feature type="region of interest" description="Disordered" evidence="1">
    <location>
        <begin position="1"/>
        <end position="67"/>
    </location>
</feature>
<feature type="region of interest" description="Disordered" evidence="1">
    <location>
        <begin position="335"/>
        <end position="367"/>
    </location>
</feature>
<dbReference type="SUPFAM" id="SSF81296">
    <property type="entry name" value="E set domains"/>
    <property type="match status" value="1"/>
</dbReference>
<feature type="region of interest" description="Disordered" evidence="1">
    <location>
        <begin position="88"/>
        <end position="235"/>
    </location>
</feature>
<dbReference type="InParanoid" id="A0A1Y2G7N2"/>
<feature type="compositionally biased region" description="Low complexity" evidence="1">
    <location>
        <begin position="335"/>
        <end position="348"/>
    </location>
</feature>
<dbReference type="OrthoDB" id="531008at2759"/>
<dbReference type="RefSeq" id="XP_021876098.1">
    <property type="nucleotide sequence ID" value="XM_022028205.1"/>
</dbReference>
<comment type="caution">
    <text evidence="3">The sequence shown here is derived from an EMBL/GenBank/DDBJ whole genome shotgun (WGS) entry which is preliminary data.</text>
</comment>
<feature type="region of interest" description="Disordered" evidence="1">
    <location>
        <begin position="792"/>
        <end position="811"/>
    </location>
</feature>
<feature type="compositionally biased region" description="Acidic residues" evidence="1">
    <location>
        <begin position="649"/>
        <end position="660"/>
    </location>
</feature>
<dbReference type="InterPro" id="IPR014756">
    <property type="entry name" value="Ig_E-set"/>
</dbReference>
<reference evidence="3 4" key="1">
    <citation type="submission" date="2016-07" db="EMBL/GenBank/DDBJ databases">
        <title>Pervasive Adenine N6-methylation of Active Genes in Fungi.</title>
        <authorList>
            <consortium name="DOE Joint Genome Institute"/>
            <person name="Mondo S.J."/>
            <person name="Dannebaum R.O."/>
            <person name="Kuo R.C."/>
            <person name="Labutti K."/>
            <person name="Haridas S."/>
            <person name="Kuo A."/>
            <person name="Salamov A."/>
            <person name="Ahrendt S.R."/>
            <person name="Lipzen A."/>
            <person name="Sullivan W."/>
            <person name="Andreopoulos W.B."/>
            <person name="Clum A."/>
            <person name="Lindquist E."/>
            <person name="Daum C."/>
            <person name="Ramamoorthy G.K."/>
            <person name="Gryganskyi A."/>
            <person name="Culley D."/>
            <person name="Magnuson J.K."/>
            <person name="James T.Y."/>
            <person name="O'Malley M.A."/>
            <person name="Stajich J.E."/>
            <person name="Spatafora J.W."/>
            <person name="Visel A."/>
            <person name="Grigoriev I.V."/>
        </authorList>
    </citation>
    <scope>NUCLEOTIDE SEQUENCE [LARGE SCALE GENOMIC DNA]</scope>
    <source>
        <strain evidence="3 4">NRRL 3116</strain>
    </source>
</reference>
<feature type="transmembrane region" description="Helical" evidence="2">
    <location>
        <begin position="768"/>
        <end position="790"/>
    </location>
</feature>
<feature type="region of interest" description="Disordered" evidence="1">
    <location>
        <begin position="700"/>
        <end position="760"/>
    </location>
</feature>
<feature type="compositionally biased region" description="Low complexity" evidence="1">
    <location>
        <begin position="25"/>
        <end position="34"/>
    </location>
</feature>
<dbReference type="InterPro" id="IPR013783">
    <property type="entry name" value="Ig-like_fold"/>
</dbReference>
<feature type="compositionally biased region" description="Basic and acidic residues" evidence="1">
    <location>
        <begin position="795"/>
        <end position="811"/>
    </location>
</feature>
<sequence>MMRPIHGPTSPTAFVESYDNTGAGKNNSISSTSNKSKKPSSAMHGKGKKEKHIRTRDKDKETGEGFRDIKSMISTSMMTTTAFLGPLPQQQQQQQQAQLRLGRERSGSVASSLRSAQSTNSSLSILRRSSVETSSIHSNSTQQSHRSIDTSLSHHHHHHIRLPSFLKRRKQSNPASFAPESSSSQNPSSPSPSLTPIAPSSSASSSLSSSSSSSSLTPASKQQQQKQKHKVTMVPQHDIHISWPHPVQSGNAFVAGTWSIPGHGPWEKLPMTLVPGTDALYEIYLNVQEVEDVDNINEDGYLHHELLNHHELEHNTSSLTTPTFSKRIARFFGRSRSSSNASTSSNNTLHDKLRDFQNDPPYHHQLSKDGVILPMTRQYRYQFKFVIDDEWKCDSQRKQVQDDQGHWNHELIVDLVEQIQLTSPNRSRSSSLQSEGSVTATTSTPLPAILNHEEDKINSTSLTSKNAARENEETSSSLAPATTASSVSETTAPQLPDLVNPQAPSDTFTEELDLKGAVENDQDRSKDSSDNNSKSDTQSDDDREGIIGHDVAADVVAPQQDKEQHQPQHEHDDQHDTTAPTPDQDIKPNSLPSTLSQHNVSTKAPRTPLGVQTDASAISGATGAATSYSQVPSPPLTPSNATAPKDQSSLEDEEIEEELHLEEHYRQQPESFESPLTPRSEAPSQGLTMFNKIMTRIVDDGEKVEKKEMEKEEEEKEDKSGDDEAFKKLTEECPSGSSSSSSRHELHESETVQSEKKRPELPEQYPGLLWSICKTTAVVSAAVVVIGLGFGRKKKDSESSIRVKSDQAKSN</sequence>
<feature type="compositionally biased region" description="Low complexity" evidence="1">
    <location>
        <begin position="474"/>
        <end position="492"/>
    </location>
</feature>
<feature type="compositionally biased region" description="Basic residues" evidence="1">
    <location>
        <begin position="153"/>
        <end position="171"/>
    </location>
</feature>
<feature type="compositionally biased region" description="Polar residues" evidence="1">
    <location>
        <begin position="131"/>
        <end position="151"/>
    </location>
</feature>
<organism evidence="3 4">
    <name type="scientific">Lobosporangium transversale</name>
    <dbReference type="NCBI Taxonomy" id="64571"/>
    <lineage>
        <taxon>Eukaryota</taxon>
        <taxon>Fungi</taxon>
        <taxon>Fungi incertae sedis</taxon>
        <taxon>Mucoromycota</taxon>
        <taxon>Mortierellomycotina</taxon>
        <taxon>Mortierellomycetes</taxon>
        <taxon>Mortierellales</taxon>
        <taxon>Mortierellaceae</taxon>
        <taxon>Lobosporangium</taxon>
    </lineage>
</organism>
<proteinExistence type="predicted"/>
<feature type="compositionally biased region" description="Basic and acidic residues" evidence="1">
    <location>
        <begin position="717"/>
        <end position="731"/>
    </location>
</feature>
<name>A0A1Y2G7N2_9FUNG</name>
<dbReference type="Proteomes" id="UP000193648">
    <property type="component" value="Unassembled WGS sequence"/>
</dbReference>
<feature type="compositionally biased region" description="Low complexity" evidence="1">
    <location>
        <begin position="89"/>
        <end position="98"/>
    </location>
</feature>
<feature type="compositionally biased region" description="Low complexity" evidence="1">
    <location>
        <begin position="172"/>
        <end position="225"/>
    </location>
</feature>
<keyword evidence="4" id="KW-1185">Reference proteome</keyword>
<dbReference type="Gene3D" id="2.60.40.10">
    <property type="entry name" value="Immunoglobulins"/>
    <property type="match status" value="1"/>
</dbReference>
<accession>A0A1Y2G7N2</accession>
<feature type="compositionally biased region" description="Basic and acidic residues" evidence="1">
    <location>
        <begin position="512"/>
        <end position="529"/>
    </location>
</feature>
<feature type="compositionally biased region" description="Basic residues" evidence="1">
    <location>
        <begin position="45"/>
        <end position="55"/>
    </location>
</feature>
<feature type="compositionally biased region" description="Basic and acidic residues" evidence="1">
    <location>
        <begin position="742"/>
        <end position="760"/>
    </location>
</feature>
<keyword evidence="2" id="KW-0472">Membrane</keyword>
<evidence type="ECO:0000256" key="1">
    <source>
        <dbReference type="SAM" id="MobiDB-lite"/>
    </source>
</evidence>
<feature type="compositionally biased region" description="Low complexity" evidence="1">
    <location>
        <begin position="615"/>
        <end position="629"/>
    </location>
</feature>
<dbReference type="CDD" id="cd02859">
    <property type="entry name" value="E_set_AMPKbeta_like_N"/>
    <property type="match status" value="1"/>
</dbReference>
<feature type="compositionally biased region" description="Basic and acidic residues" evidence="1">
    <location>
        <begin position="560"/>
        <end position="576"/>
    </location>
</feature>
<dbReference type="AlphaFoldDB" id="A0A1Y2G7N2"/>
<feature type="compositionally biased region" description="Polar residues" evidence="1">
    <location>
        <begin position="638"/>
        <end position="647"/>
    </location>
</feature>
<keyword evidence="2" id="KW-0812">Transmembrane</keyword>
<keyword evidence="2" id="KW-1133">Transmembrane helix</keyword>
<dbReference type="EMBL" id="MCFF01000064">
    <property type="protein sequence ID" value="ORZ00057.1"/>
    <property type="molecule type" value="Genomic_DNA"/>
</dbReference>
<evidence type="ECO:0000256" key="2">
    <source>
        <dbReference type="SAM" id="Phobius"/>
    </source>
</evidence>
<feature type="compositionally biased region" description="Polar residues" evidence="1">
    <location>
        <begin position="108"/>
        <end position="124"/>
    </location>
</feature>
<evidence type="ECO:0008006" key="5">
    <source>
        <dbReference type="Google" id="ProtNLM"/>
    </source>
</evidence>
<feature type="compositionally biased region" description="Low complexity" evidence="1">
    <location>
        <begin position="424"/>
        <end position="437"/>
    </location>
</feature>
<feature type="compositionally biased region" description="Polar residues" evidence="1">
    <location>
        <begin position="590"/>
        <end position="604"/>
    </location>
</feature>
<evidence type="ECO:0000313" key="4">
    <source>
        <dbReference type="Proteomes" id="UP000193648"/>
    </source>
</evidence>